<dbReference type="Proteomes" id="UP000317716">
    <property type="component" value="Unassembled WGS sequence"/>
</dbReference>
<protein>
    <submittedName>
        <fullName evidence="1">DUF177 domain-containing protein</fullName>
    </submittedName>
</protein>
<dbReference type="AlphaFoldDB" id="A0A538SQF5"/>
<sequence>MSGFSVDIASLSPGSHRIGLECEASELGLSQQDWPRPVRGDFDVQKSGDQVRVKGLLSAVASLECVRCLKTFELPVRPPFDLYAERAGTGRRRDEEALERDEYMKFHDGRKLDLGEAAREVLLLELPMAPCCRDDCRGLCPVCGADRNTESCPHL</sequence>
<evidence type="ECO:0000313" key="1">
    <source>
        <dbReference type="EMBL" id="TMQ53567.1"/>
    </source>
</evidence>
<gene>
    <name evidence="1" type="ORF">E6K72_08275</name>
</gene>
<evidence type="ECO:0000313" key="2">
    <source>
        <dbReference type="Proteomes" id="UP000317716"/>
    </source>
</evidence>
<dbReference type="PANTHER" id="PTHR34374:SF1">
    <property type="entry name" value="LARGE RIBOSOMAL RNA SUBUNIT ACCUMULATION PROTEIN YCED HOMOLOG 1, CHLOROPLASTIC"/>
    <property type="match status" value="1"/>
</dbReference>
<dbReference type="PANTHER" id="PTHR34374">
    <property type="entry name" value="LARGE RIBOSOMAL RNA SUBUNIT ACCUMULATION PROTEIN YCED HOMOLOG 1, CHLOROPLASTIC"/>
    <property type="match status" value="1"/>
</dbReference>
<dbReference type="Pfam" id="PF02620">
    <property type="entry name" value="YceD"/>
    <property type="match status" value="1"/>
</dbReference>
<organism evidence="1 2">
    <name type="scientific">Eiseniibacteriota bacterium</name>
    <dbReference type="NCBI Taxonomy" id="2212470"/>
    <lineage>
        <taxon>Bacteria</taxon>
        <taxon>Candidatus Eiseniibacteriota</taxon>
    </lineage>
</organism>
<dbReference type="EMBL" id="VBOS01000295">
    <property type="protein sequence ID" value="TMQ53567.1"/>
    <property type="molecule type" value="Genomic_DNA"/>
</dbReference>
<dbReference type="InterPro" id="IPR003772">
    <property type="entry name" value="YceD"/>
</dbReference>
<accession>A0A538SQF5</accession>
<name>A0A538SQF5_UNCEI</name>
<comment type="caution">
    <text evidence="1">The sequence shown here is derived from an EMBL/GenBank/DDBJ whole genome shotgun (WGS) entry which is preliminary data.</text>
</comment>
<proteinExistence type="predicted"/>
<reference evidence="1 2" key="1">
    <citation type="journal article" date="2019" name="Nat. Microbiol.">
        <title>Mediterranean grassland soil C-N compound turnover is dependent on rainfall and depth, and is mediated by genomically divergent microorganisms.</title>
        <authorList>
            <person name="Diamond S."/>
            <person name="Andeer P.F."/>
            <person name="Li Z."/>
            <person name="Crits-Christoph A."/>
            <person name="Burstein D."/>
            <person name="Anantharaman K."/>
            <person name="Lane K.R."/>
            <person name="Thomas B.C."/>
            <person name="Pan C."/>
            <person name="Northen T.R."/>
            <person name="Banfield J.F."/>
        </authorList>
    </citation>
    <scope>NUCLEOTIDE SEQUENCE [LARGE SCALE GENOMIC DNA]</scope>
    <source>
        <strain evidence="1">WS_2</strain>
    </source>
</reference>